<name>A0A8H5FUB5_9AGAR</name>
<organism evidence="2 3">
    <name type="scientific">Tetrapyrgos nigripes</name>
    <dbReference type="NCBI Taxonomy" id="182062"/>
    <lineage>
        <taxon>Eukaryota</taxon>
        <taxon>Fungi</taxon>
        <taxon>Dikarya</taxon>
        <taxon>Basidiomycota</taxon>
        <taxon>Agaricomycotina</taxon>
        <taxon>Agaricomycetes</taxon>
        <taxon>Agaricomycetidae</taxon>
        <taxon>Agaricales</taxon>
        <taxon>Marasmiineae</taxon>
        <taxon>Marasmiaceae</taxon>
        <taxon>Tetrapyrgos</taxon>
    </lineage>
</organism>
<dbReference type="InterPro" id="IPR011010">
    <property type="entry name" value="DNA_brk_join_enz"/>
</dbReference>
<dbReference type="InterPro" id="IPR013762">
    <property type="entry name" value="Integrase-like_cat_sf"/>
</dbReference>
<dbReference type="OrthoDB" id="5598396at2759"/>
<keyword evidence="1" id="KW-0233">DNA recombination</keyword>
<evidence type="ECO:0000313" key="2">
    <source>
        <dbReference type="EMBL" id="KAF5349003.1"/>
    </source>
</evidence>
<dbReference type="Proteomes" id="UP000559256">
    <property type="component" value="Unassembled WGS sequence"/>
</dbReference>
<dbReference type="EMBL" id="JAACJM010000083">
    <property type="protein sequence ID" value="KAF5349003.1"/>
    <property type="molecule type" value="Genomic_DNA"/>
</dbReference>
<protein>
    <submittedName>
        <fullName evidence="2">Uncharacterized protein</fullName>
    </submittedName>
</protein>
<reference evidence="2 3" key="1">
    <citation type="journal article" date="2020" name="ISME J.">
        <title>Uncovering the hidden diversity of litter-decomposition mechanisms in mushroom-forming fungi.</title>
        <authorList>
            <person name="Floudas D."/>
            <person name="Bentzer J."/>
            <person name="Ahren D."/>
            <person name="Johansson T."/>
            <person name="Persson P."/>
            <person name="Tunlid A."/>
        </authorList>
    </citation>
    <scope>NUCLEOTIDE SEQUENCE [LARGE SCALE GENOMIC DNA]</scope>
    <source>
        <strain evidence="2 3">CBS 291.85</strain>
    </source>
</reference>
<dbReference type="GO" id="GO:0006310">
    <property type="term" value="P:DNA recombination"/>
    <property type="evidence" value="ECO:0007669"/>
    <property type="project" value="UniProtKB-KW"/>
</dbReference>
<dbReference type="GO" id="GO:0015074">
    <property type="term" value="P:DNA integration"/>
    <property type="evidence" value="ECO:0007669"/>
    <property type="project" value="InterPro"/>
</dbReference>
<dbReference type="AlphaFoldDB" id="A0A8H5FUB5"/>
<keyword evidence="3" id="KW-1185">Reference proteome</keyword>
<dbReference type="SUPFAM" id="SSF56349">
    <property type="entry name" value="DNA breaking-rejoining enzymes"/>
    <property type="match status" value="1"/>
</dbReference>
<proteinExistence type="predicted"/>
<comment type="caution">
    <text evidence="2">The sequence shown here is derived from an EMBL/GenBank/DDBJ whole genome shotgun (WGS) entry which is preliminary data.</text>
</comment>
<evidence type="ECO:0000313" key="3">
    <source>
        <dbReference type="Proteomes" id="UP000559256"/>
    </source>
</evidence>
<evidence type="ECO:0000256" key="1">
    <source>
        <dbReference type="ARBA" id="ARBA00023172"/>
    </source>
</evidence>
<sequence>MRNLVIIQSTSPSTNPSPHFLSYLKSHDCNFPLHPELWIKADGKVPTCDWFIKRLKSILPNVNIAGHSLQSGGATSMAEAGVPPHLIQAARCWASYT</sequence>
<accession>A0A8H5FUB5</accession>
<dbReference type="Gene3D" id="1.10.443.10">
    <property type="entry name" value="Intergrase catalytic core"/>
    <property type="match status" value="1"/>
</dbReference>
<dbReference type="GO" id="GO:0003677">
    <property type="term" value="F:DNA binding"/>
    <property type="evidence" value="ECO:0007669"/>
    <property type="project" value="InterPro"/>
</dbReference>
<gene>
    <name evidence="2" type="ORF">D9758_012714</name>
</gene>